<dbReference type="EMBL" id="KI397628">
    <property type="protein sequence ID" value="ERM93754.1"/>
    <property type="molecule type" value="Genomic_DNA"/>
</dbReference>
<reference evidence="2" key="1">
    <citation type="journal article" date="2013" name="Science">
        <title>The Amborella genome and the evolution of flowering plants.</title>
        <authorList>
            <consortium name="Amborella Genome Project"/>
        </authorList>
    </citation>
    <scope>NUCLEOTIDE SEQUENCE [LARGE SCALE GENOMIC DNA]</scope>
</reference>
<dbReference type="PANTHER" id="PTHR33974">
    <property type="entry name" value="VASCULAR-RELATED UNKNOWN PROTEIN 1-RELATED"/>
    <property type="match status" value="1"/>
</dbReference>
<dbReference type="OrthoDB" id="779856at2759"/>
<dbReference type="Gramene" id="ERM93754">
    <property type="protein sequence ID" value="ERM93754"/>
    <property type="gene ID" value="AMTR_s00004p00268050"/>
</dbReference>
<dbReference type="HOGENOM" id="CLU_092975_0_0_1"/>
<name>W1NEG0_AMBTC</name>
<dbReference type="KEGG" id="atr:18421469"/>
<proteinExistence type="predicted"/>
<dbReference type="Proteomes" id="UP000017836">
    <property type="component" value="Unassembled WGS sequence"/>
</dbReference>
<keyword evidence="2" id="KW-1185">Reference proteome</keyword>
<organism evidence="1 2">
    <name type="scientific">Amborella trichopoda</name>
    <dbReference type="NCBI Taxonomy" id="13333"/>
    <lineage>
        <taxon>Eukaryota</taxon>
        <taxon>Viridiplantae</taxon>
        <taxon>Streptophyta</taxon>
        <taxon>Embryophyta</taxon>
        <taxon>Tracheophyta</taxon>
        <taxon>Spermatophyta</taxon>
        <taxon>Magnoliopsida</taxon>
        <taxon>Amborellales</taxon>
        <taxon>Amborellaceae</taxon>
        <taxon>Amborella</taxon>
    </lineage>
</organism>
<sequence length="165" mass="18266">MEQGSQQEESGWTMYFEDLCENNNHGDCNYSSSMTGVSSSSLLSDAASGAAWKMKNQLIFPPQKPCKPLNFKKRKTAIPIHDDPLEDTASSPANSPKVSSTTAIILNLKENEDHPNGSQEKDDVSGNFSEFRAVEKKEPQTEECTDLKKRGLCLMPLSMLVDYLS</sequence>
<dbReference type="PANTHER" id="PTHR33974:SF2">
    <property type="entry name" value="VASCULAR-RELATED UNKNOWN PROTEIN 1"/>
    <property type="match status" value="1"/>
</dbReference>
<dbReference type="AlphaFoldDB" id="W1NEG0"/>
<evidence type="ECO:0000313" key="2">
    <source>
        <dbReference type="Proteomes" id="UP000017836"/>
    </source>
</evidence>
<dbReference type="GO" id="GO:0010089">
    <property type="term" value="P:xylem development"/>
    <property type="evidence" value="ECO:0007669"/>
    <property type="project" value="InterPro"/>
</dbReference>
<protein>
    <submittedName>
        <fullName evidence="1">Uncharacterized protein</fullName>
    </submittedName>
</protein>
<dbReference type="OMA" id="KHETTTF"/>
<evidence type="ECO:0000313" key="1">
    <source>
        <dbReference type="EMBL" id="ERM93754.1"/>
    </source>
</evidence>
<gene>
    <name evidence="1" type="ORF">AMTR_s00004p00268050</name>
</gene>
<accession>W1NEG0</accession>
<dbReference type="InterPro" id="IPR039280">
    <property type="entry name" value="VUP"/>
</dbReference>
<dbReference type="eggNOG" id="ENOG502S5I4">
    <property type="taxonomic scope" value="Eukaryota"/>
</dbReference>